<reference evidence="2 3" key="1">
    <citation type="submission" date="2013-02" db="EMBL/GenBank/DDBJ databases">
        <title>Draft Genome Sequence of Streptomyces aurantiacus, Which Produces Setomimycin.</title>
        <authorList>
            <person name="Gruening B.A."/>
            <person name="Praeg A."/>
            <person name="Erxleben A."/>
            <person name="Guenther S."/>
            <person name="Mueller M."/>
        </authorList>
    </citation>
    <scope>NUCLEOTIDE SEQUENCE [LARGE SCALE GENOMIC DNA]</scope>
    <source>
        <strain evidence="2 3">JA 4570</strain>
    </source>
</reference>
<evidence type="ECO:0000313" key="3">
    <source>
        <dbReference type="Proteomes" id="UP000014629"/>
    </source>
</evidence>
<comment type="caution">
    <text evidence="2">The sequence shown here is derived from an EMBL/GenBank/DDBJ whole genome shotgun (WGS) entry which is preliminary data.</text>
</comment>
<keyword evidence="3" id="KW-1185">Reference proteome</keyword>
<gene>
    <name evidence="2" type="ORF">STRAU_0508</name>
</gene>
<evidence type="ECO:0000256" key="1">
    <source>
        <dbReference type="SAM" id="MobiDB-lite"/>
    </source>
</evidence>
<feature type="region of interest" description="Disordered" evidence="1">
    <location>
        <begin position="1"/>
        <end position="49"/>
    </location>
</feature>
<dbReference type="EMBL" id="AOPZ01000017">
    <property type="protein sequence ID" value="EPH46536.1"/>
    <property type="molecule type" value="Genomic_DNA"/>
</dbReference>
<name>S3ZSZ4_9ACTN</name>
<feature type="compositionally biased region" description="Polar residues" evidence="1">
    <location>
        <begin position="33"/>
        <end position="49"/>
    </location>
</feature>
<protein>
    <submittedName>
        <fullName evidence="2">Uncharacterized protein</fullName>
    </submittedName>
</protein>
<dbReference type="AlphaFoldDB" id="S3ZSZ4"/>
<dbReference type="PATRIC" id="fig|1286094.4.peg.493"/>
<organism evidence="2 3">
    <name type="scientific">Streptomyces aurantiacus JA 4570</name>
    <dbReference type="NCBI Taxonomy" id="1286094"/>
    <lineage>
        <taxon>Bacteria</taxon>
        <taxon>Bacillati</taxon>
        <taxon>Actinomycetota</taxon>
        <taxon>Actinomycetes</taxon>
        <taxon>Kitasatosporales</taxon>
        <taxon>Streptomycetaceae</taxon>
        <taxon>Streptomyces</taxon>
        <taxon>Streptomyces aurantiacus group</taxon>
    </lineage>
</organism>
<evidence type="ECO:0000313" key="2">
    <source>
        <dbReference type="EMBL" id="EPH46536.1"/>
    </source>
</evidence>
<accession>S3ZSZ4</accession>
<dbReference type="Proteomes" id="UP000014629">
    <property type="component" value="Unassembled WGS sequence"/>
</dbReference>
<sequence length="49" mass="5238">MARAPGDPGAAGSQGRHGFPGDSARLLRPVLHTNLQDSRLGQPTPSWFR</sequence>
<proteinExistence type="predicted"/>